<protein>
    <submittedName>
        <fullName evidence="1">Uncharacterized protein</fullName>
    </submittedName>
</protein>
<evidence type="ECO:0000313" key="1">
    <source>
        <dbReference type="EMBL" id="JAE12731.1"/>
    </source>
</evidence>
<organism evidence="1">
    <name type="scientific">Arundo donax</name>
    <name type="common">Giant reed</name>
    <name type="synonym">Donax arundinaceus</name>
    <dbReference type="NCBI Taxonomy" id="35708"/>
    <lineage>
        <taxon>Eukaryota</taxon>
        <taxon>Viridiplantae</taxon>
        <taxon>Streptophyta</taxon>
        <taxon>Embryophyta</taxon>
        <taxon>Tracheophyta</taxon>
        <taxon>Spermatophyta</taxon>
        <taxon>Magnoliopsida</taxon>
        <taxon>Liliopsida</taxon>
        <taxon>Poales</taxon>
        <taxon>Poaceae</taxon>
        <taxon>PACMAD clade</taxon>
        <taxon>Arundinoideae</taxon>
        <taxon>Arundineae</taxon>
        <taxon>Arundo</taxon>
    </lineage>
</organism>
<dbReference type="AlphaFoldDB" id="A0A0A9FQY0"/>
<reference evidence="1" key="1">
    <citation type="submission" date="2014-09" db="EMBL/GenBank/DDBJ databases">
        <authorList>
            <person name="Magalhaes I.L.F."/>
            <person name="Oliveira U."/>
            <person name="Santos F.R."/>
            <person name="Vidigal T.H.D.A."/>
            <person name="Brescovit A.D."/>
            <person name="Santos A.J."/>
        </authorList>
    </citation>
    <scope>NUCLEOTIDE SEQUENCE</scope>
    <source>
        <tissue evidence="1">Shoot tissue taken approximately 20 cm above the soil surface</tissue>
    </source>
</reference>
<reference evidence="1" key="2">
    <citation type="journal article" date="2015" name="Data Brief">
        <title>Shoot transcriptome of the giant reed, Arundo donax.</title>
        <authorList>
            <person name="Barrero R.A."/>
            <person name="Guerrero F.D."/>
            <person name="Moolhuijzen P."/>
            <person name="Goolsby J.A."/>
            <person name="Tidwell J."/>
            <person name="Bellgard S.E."/>
            <person name="Bellgard M.I."/>
        </authorList>
    </citation>
    <scope>NUCLEOTIDE SEQUENCE</scope>
    <source>
        <tissue evidence="1">Shoot tissue taken approximately 20 cm above the soil surface</tissue>
    </source>
</reference>
<name>A0A0A9FQY0_ARUDO</name>
<sequence>MSTFRSSKRGYANIATFFSRQRINPYQAR</sequence>
<dbReference type="EMBL" id="GBRH01185165">
    <property type="protein sequence ID" value="JAE12731.1"/>
    <property type="molecule type" value="Transcribed_RNA"/>
</dbReference>
<proteinExistence type="predicted"/>
<accession>A0A0A9FQY0</accession>